<evidence type="ECO:0000313" key="2">
    <source>
        <dbReference type="Proteomes" id="UP001165960"/>
    </source>
</evidence>
<dbReference type="EMBL" id="QTSX02005014">
    <property type="protein sequence ID" value="KAJ9062295.1"/>
    <property type="molecule type" value="Genomic_DNA"/>
</dbReference>
<evidence type="ECO:0000313" key="1">
    <source>
        <dbReference type="EMBL" id="KAJ9062295.1"/>
    </source>
</evidence>
<proteinExistence type="predicted"/>
<organism evidence="1 2">
    <name type="scientific">Entomophthora muscae</name>
    <dbReference type="NCBI Taxonomy" id="34485"/>
    <lineage>
        <taxon>Eukaryota</taxon>
        <taxon>Fungi</taxon>
        <taxon>Fungi incertae sedis</taxon>
        <taxon>Zoopagomycota</taxon>
        <taxon>Entomophthoromycotina</taxon>
        <taxon>Entomophthoromycetes</taxon>
        <taxon>Entomophthorales</taxon>
        <taxon>Entomophthoraceae</taxon>
        <taxon>Entomophthora</taxon>
    </lineage>
</organism>
<accession>A0ACC2SJ06</accession>
<sequence length="964" mass="109069">MRDTEPEFDPLVEVREGSDLKEYIHSICTALGGFEKASEMPAGSFSPDPSRRQNLIYTTGDECFECLKDLRKLLKQEENSLVKPVRLLLAEWNTFSEDLLPILALHPNFMKDKLGRTCFELVAYMMTPVVNRPFSNNLAKEIAEQEEMQDSAQAANRKTDMAEVDGADSNDELSEEDYESDIEDDVDEVDSPTRLSAIVAIKEHRLHQLRYKKAFLKNKWIFDQIMIQLAKLVQQPAWADEDERFLFAVMTLVKSLLCIEAPQEDKTFATVTTQDLLLECLDSSQMLDFLLSLMGSIQDRRFIPYAPLATDIIYCLFRFVDLEDLLSALQPDGSVADARITRDQLEEHTLAETQRTLNDLFTNPTRHSRFGGTNTFYMNKGKQPYLFSPDNKHATSLPTSGPEFARLQIASCEHLLKLLKLGKRENIRTRPRFRVDADHCHPVLHGPSRRKLLDFAFQYTKELAVQMFTATQRLAVGATTDDRGREAFVLMLTLNLAATHLKVCGDWTLVRSILPLLAGASLPHYLMSAISEFKDSKCFKALAVALKAFQAWLELLMCLHELPEGFSHEADAEKAARITAQLKEVGKHQLHNFVHDYALMRPLHDMFTSPNYHPFLLSTLIPATFQLNRVVKAVILYRSGSAFARLKAAPKRPKKKQKTTQADHTSDVINEKPITSPTDSVNPSQPGTPQQNPNSPAAIQESPDNPINKPSKRPADSLADTLFSDNDDDFIVQDIPHEETQQEESSDDQSEAKQFKEQSLDFHKYLRSYCSDGIMRCLLLYTESVLNCAPSPSTLQHQPQIHKMLDRKLQVSTALMHQLVVELGSIKLLHKAIYLHALRAFETKCREIKNAFLQSDRSAGLVCKLPSTLRWVGELERFCSYVFKTILESLKKDPWLLESLLPKSASKATRRALIRPATPPAEELPLTASAPEPPQKATPVEPATKPISMDDDFDDEFFANLYAD</sequence>
<reference evidence="1" key="1">
    <citation type="submission" date="2022-04" db="EMBL/GenBank/DDBJ databases">
        <title>Genome of the entomopathogenic fungus Entomophthora muscae.</title>
        <authorList>
            <person name="Elya C."/>
            <person name="Lovett B.R."/>
            <person name="Lee E."/>
            <person name="Macias A.M."/>
            <person name="Hajek A.E."/>
            <person name="De Bivort B.L."/>
            <person name="Kasson M.T."/>
            <person name="De Fine Licht H.H."/>
            <person name="Stajich J.E."/>
        </authorList>
    </citation>
    <scope>NUCLEOTIDE SEQUENCE</scope>
    <source>
        <strain evidence="1">Berkeley</strain>
    </source>
</reference>
<gene>
    <name evidence="1" type="primary">TOF1_3</name>
    <name evidence="1" type="ORF">DSO57_1012298</name>
</gene>
<dbReference type="Proteomes" id="UP001165960">
    <property type="component" value="Unassembled WGS sequence"/>
</dbReference>
<keyword evidence="2" id="KW-1185">Reference proteome</keyword>
<comment type="caution">
    <text evidence="1">The sequence shown here is derived from an EMBL/GenBank/DDBJ whole genome shotgun (WGS) entry which is preliminary data.</text>
</comment>
<name>A0ACC2SJ06_9FUNG</name>
<protein>
    <submittedName>
        <fullName evidence="1">Topoisomerase 1-associated factor 1</fullName>
    </submittedName>
</protein>